<evidence type="ECO:0000313" key="4">
    <source>
        <dbReference type="Proteomes" id="UP000515160"/>
    </source>
</evidence>
<dbReference type="PROSITE" id="PS51406">
    <property type="entry name" value="FIBRINOGEN_C_2"/>
    <property type="match status" value="1"/>
</dbReference>
<name>A0A6P8W944_DROAB</name>
<dbReference type="GO" id="GO:0005615">
    <property type="term" value="C:extracellular space"/>
    <property type="evidence" value="ECO:0007669"/>
    <property type="project" value="TreeGrafter"/>
</dbReference>
<dbReference type="SUPFAM" id="SSF56496">
    <property type="entry name" value="Fibrinogen C-terminal domain-like"/>
    <property type="match status" value="1"/>
</dbReference>
<dbReference type="Proteomes" id="UP000515160">
    <property type="component" value="Chromosome 2L"/>
</dbReference>
<dbReference type="GeneID" id="117565265"/>
<dbReference type="PANTHER" id="PTHR19143:SF327">
    <property type="entry name" value="FI21813P1-RELATED"/>
    <property type="match status" value="1"/>
</dbReference>
<dbReference type="AlphaFoldDB" id="A0A6P8W944"/>
<feature type="region of interest" description="Disordered" evidence="1">
    <location>
        <begin position="76"/>
        <end position="111"/>
    </location>
</feature>
<dbReference type="OrthoDB" id="7865318at2759"/>
<evidence type="ECO:0000259" key="3">
    <source>
        <dbReference type="PROSITE" id="PS51406"/>
    </source>
</evidence>
<keyword evidence="2" id="KW-0732">Signal</keyword>
<dbReference type="InterPro" id="IPR050373">
    <property type="entry name" value="Fibrinogen_C-term_domain"/>
</dbReference>
<feature type="domain" description="Fibrinogen C-terminal" evidence="3">
    <location>
        <begin position="119"/>
        <end position="314"/>
    </location>
</feature>
<dbReference type="Pfam" id="PF00147">
    <property type="entry name" value="Fibrinogen_C"/>
    <property type="match status" value="1"/>
</dbReference>
<reference evidence="5" key="1">
    <citation type="submission" date="2025-08" db="UniProtKB">
        <authorList>
            <consortium name="RefSeq"/>
        </authorList>
    </citation>
    <scope>IDENTIFICATION</scope>
    <source>
        <strain evidence="5">15112-1751.03</strain>
        <tissue evidence="5">Whole Adult</tissue>
    </source>
</reference>
<dbReference type="InterPro" id="IPR036056">
    <property type="entry name" value="Fibrinogen-like_C"/>
</dbReference>
<feature type="compositionally biased region" description="Basic and acidic residues" evidence="1">
    <location>
        <begin position="76"/>
        <end position="87"/>
    </location>
</feature>
<dbReference type="InterPro" id="IPR002181">
    <property type="entry name" value="Fibrinogen_a/b/g_C_dom"/>
</dbReference>
<dbReference type="SMART" id="SM00186">
    <property type="entry name" value="FBG"/>
    <property type="match status" value="1"/>
</dbReference>
<dbReference type="Gene3D" id="4.10.530.10">
    <property type="entry name" value="Gamma-fibrinogen Carboxyl Terminal Fragment, domain 2"/>
    <property type="match status" value="1"/>
</dbReference>
<evidence type="ECO:0000256" key="2">
    <source>
        <dbReference type="SAM" id="SignalP"/>
    </source>
</evidence>
<gene>
    <name evidence="5" type="primary">LOC117565265</name>
</gene>
<feature type="signal peptide" evidence="2">
    <location>
        <begin position="1"/>
        <end position="22"/>
    </location>
</feature>
<organism evidence="4 5">
    <name type="scientific">Drosophila albomicans</name>
    <name type="common">Fruit fly</name>
    <dbReference type="NCBI Taxonomy" id="7291"/>
    <lineage>
        <taxon>Eukaryota</taxon>
        <taxon>Metazoa</taxon>
        <taxon>Ecdysozoa</taxon>
        <taxon>Arthropoda</taxon>
        <taxon>Hexapoda</taxon>
        <taxon>Insecta</taxon>
        <taxon>Pterygota</taxon>
        <taxon>Neoptera</taxon>
        <taxon>Endopterygota</taxon>
        <taxon>Diptera</taxon>
        <taxon>Brachycera</taxon>
        <taxon>Muscomorpha</taxon>
        <taxon>Ephydroidea</taxon>
        <taxon>Drosophilidae</taxon>
        <taxon>Drosophila</taxon>
    </lineage>
</organism>
<feature type="chain" id="PRO_5027605536" evidence="2">
    <location>
        <begin position="23"/>
        <end position="314"/>
    </location>
</feature>
<sequence>MQICRKIFPGFLLIVSIWKVNCGIVKSNWEDQQNEIIAGKTVETDERIKFLVNRITEANQQLEDYKEMIKKLKNEVSNEQGGNEKLKSQLRNNTNQTNKDEVASNNSTSKNEEISESTILFKSLPSSCVNMTAGIQEIQIGKAKPFKAMCDGDGWMIIQRRINGTEDFNRTWQEYEDGFGDLNEEFWFGLEKIHLATSFARQRLNMSVRVGWGSKPSAIHFDDFRIGNSESFYKLESTGNCTEHNCQADRTVFIKNVNNAFSTYDANHNGNPDLNCASYGLSGWWFSFDCLDINMNEPTNGYWTSVVKLRPYSD</sequence>
<evidence type="ECO:0000313" key="5">
    <source>
        <dbReference type="RefSeq" id="XP_034100181.1"/>
    </source>
</evidence>
<dbReference type="InterPro" id="IPR014716">
    <property type="entry name" value="Fibrinogen_a/b/g_C_1"/>
</dbReference>
<dbReference type="RefSeq" id="XP_034100181.1">
    <property type="nucleotide sequence ID" value="XM_034244290.2"/>
</dbReference>
<dbReference type="PANTHER" id="PTHR19143">
    <property type="entry name" value="FIBRINOGEN/TENASCIN/ANGIOPOEITIN"/>
    <property type="match status" value="1"/>
</dbReference>
<proteinExistence type="predicted"/>
<accession>A0A6P8W944</accession>
<keyword evidence="4" id="KW-1185">Reference proteome</keyword>
<feature type="compositionally biased region" description="Polar residues" evidence="1">
    <location>
        <begin position="89"/>
        <end position="109"/>
    </location>
</feature>
<dbReference type="Gene3D" id="3.90.215.10">
    <property type="entry name" value="Gamma Fibrinogen, chain A, domain 1"/>
    <property type="match status" value="1"/>
</dbReference>
<protein>
    <submittedName>
        <fullName evidence="5">Angiopoietin-related protein 4-like</fullName>
    </submittedName>
</protein>
<evidence type="ECO:0000256" key="1">
    <source>
        <dbReference type="SAM" id="MobiDB-lite"/>
    </source>
</evidence>